<dbReference type="GO" id="GO:0008168">
    <property type="term" value="F:methyltransferase activity"/>
    <property type="evidence" value="ECO:0007669"/>
    <property type="project" value="UniProtKB-KW"/>
</dbReference>
<keyword evidence="1 3" id="KW-0808">Transferase</keyword>
<dbReference type="Pfam" id="PF13649">
    <property type="entry name" value="Methyltransf_25"/>
    <property type="match status" value="1"/>
</dbReference>
<protein>
    <submittedName>
        <fullName evidence="3">Class I SAM-dependent methyltransferase</fullName>
    </submittedName>
</protein>
<dbReference type="Proteomes" id="UP000558284">
    <property type="component" value="Unassembled WGS sequence"/>
</dbReference>
<accession>A0A838B6J9</accession>
<keyword evidence="4" id="KW-1185">Reference proteome</keyword>
<evidence type="ECO:0000259" key="2">
    <source>
        <dbReference type="Pfam" id="PF13649"/>
    </source>
</evidence>
<evidence type="ECO:0000313" key="4">
    <source>
        <dbReference type="Proteomes" id="UP000558284"/>
    </source>
</evidence>
<evidence type="ECO:0000313" key="3">
    <source>
        <dbReference type="EMBL" id="MBA1142246.1"/>
    </source>
</evidence>
<dbReference type="AlphaFoldDB" id="A0A838B6J9"/>
<comment type="caution">
    <text evidence="3">The sequence shown here is derived from an EMBL/GenBank/DDBJ whole genome shotgun (WGS) entry which is preliminary data.</text>
</comment>
<dbReference type="InterPro" id="IPR041698">
    <property type="entry name" value="Methyltransf_25"/>
</dbReference>
<dbReference type="PANTHER" id="PTHR43861">
    <property type="entry name" value="TRANS-ACONITATE 2-METHYLTRANSFERASE-RELATED"/>
    <property type="match status" value="1"/>
</dbReference>
<dbReference type="SUPFAM" id="SSF53335">
    <property type="entry name" value="S-adenosyl-L-methionine-dependent methyltransferases"/>
    <property type="match status" value="1"/>
</dbReference>
<keyword evidence="3" id="KW-0489">Methyltransferase</keyword>
<dbReference type="InterPro" id="IPR029063">
    <property type="entry name" value="SAM-dependent_MTases_sf"/>
</dbReference>
<reference evidence="3 4" key="1">
    <citation type="submission" date="2020-07" db="EMBL/GenBank/DDBJ databases">
        <title>Definition of the novel symbiovar canariense within Mesorhizobium novociceri, a new species of genus Mesorhizobium nodulating Cicer canariense in the Caldera de Taburiente National Park (La Palma, Canary Islands).</title>
        <authorList>
            <person name="Leon-Barrios M."/>
            <person name="Perez-Yepez J."/>
            <person name="Flores-Felix J.D."/>
            <person name="Ramirez-Baena M.H."/>
            <person name="Pulido-Suarez L."/>
            <person name="Igual J.M."/>
            <person name="Velazquez E."/>
            <person name="Peix A."/>
        </authorList>
    </citation>
    <scope>NUCLEOTIDE SEQUENCE [LARGE SCALE GENOMIC DNA]</scope>
    <source>
        <strain evidence="3 4">CCANP35</strain>
    </source>
</reference>
<dbReference type="Gene3D" id="3.40.50.150">
    <property type="entry name" value="Vaccinia Virus protein VP39"/>
    <property type="match status" value="1"/>
</dbReference>
<dbReference type="GO" id="GO:0032259">
    <property type="term" value="P:methylation"/>
    <property type="evidence" value="ECO:0007669"/>
    <property type="project" value="UniProtKB-KW"/>
</dbReference>
<evidence type="ECO:0000256" key="1">
    <source>
        <dbReference type="ARBA" id="ARBA00022679"/>
    </source>
</evidence>
<feature type="domain" description="Methyltransferase" evidence="2">
    <location>
        <begin position="42"/>
        <end position="136"/>
    </location>
</feature>
<organism evidence="3 4">
    <name type="scientific">Mesorhizobium neociceri</name>
    <dbReference type="NCBI Taxonomy" id="1307853"/>
    <lineage>
        <taxon>Bacteria</taxon>
        <taxon>Pseudomonadati</taxon>
        <taxon>Pseudomonadota</taxon>
        <taxon>Alphaproteobacteria</taxon>
        <taxon>Hyphomicrobiales</taxon>
        <taxon>Phyllobacteriaceae</taxon>
        <taxon>Mesorhizobium</taxon>
    </lineage>
</organism>
<dbReference type="RefSeq" id="WP_181059085.1">
    <property type="nucleotide sequence ID" value="NZ_JACDTY010000008.1"/>
</dbReference>
<name>A0A838B6J9_9HYPH</name>
<proteinExistence type="predicted"/>
<gene>
    <name evidence="3" type="ORF">H0241_18510</name>
</gene>
<dbReference type="EMBL" id="JACDTY010000008">
    <property type="protein sequence ID" value="MBA1142246.1"/>
    <property type="molecule type" value="Genomic_DNA"/>
</dbReference>
<sequence length="203" mass="21893">MTSAIPGFFQGTEMPSSGWWEALWPDPAGVLAATGLKPGMEVVDLCCGDGWFTLPIATVARRVIAIDIDADQLEVAQCRLTGAGVTNCEFVAGDAYELADLVSRPVDFVFMANAFHGVPDRPRLARAVRQALAPGGHFAIVNWHQQPREATTVLGEPRGPRTELRLSPQQTIADAEAGGLKLIKLVEVPPYHYGAMFEQAKPV</sequence>
<dbReference type="CDD" id="cd02440">
    <property type="entry name" value="AdoMet_MTases"/>
    <property type="match status" value="1"/>
</dbReference>